<dbReference type="Gene3D" id="3.10.20.320">
    <property type="entry name" value="Putative peptidoglycan bound protein (lpxtg motif)"/>
    <property type="match status" value="1"/>
</dbReference>
<gene>
    <name evidence="1" type="ORF">GTU77_02295</name>
</gene>
<comment type="caution">
    <text evidence="1">The sequence shown here is derived from an EMBL/GenBank/DDBJ whole genome shotgun (WGS) entry which is preliminary data.</text>
</comment>
<protein>
    <submittedName>
        <fullName evidence="1">Uncharacterized protein</fullName>
    </submittedName>
</protein>
<reference evidence="1" key="1">
    <citation type="submission" date="2020-01" db="EMBL/GenBank/DDBJ databases">
        <title>First Reported Case and Whole Genome of Weissella confusa in an Equid.</title>
        <authorList>
            <person name="Little S.V."/>
            <person name="Lawhon S.D."/>
        </authorList>
    </citation>
    <scope>NUCLEOTIDE SEQUENCE</scope>
    <source>
        <strain evidence="1">718955</strain>
    </source>
</reference>
<name>A0AAJ3DB59_WEICO</name>
<evidence type="ECO:0000313" key="1">
    <source>
        <dbReference type="EMBL" id="NBA11053.1"/>
    </source>
</evidence>
<proteinExistence type="predicted"/>
<dbReference type="Gene3D" id="2.60.120.200">
    <property type="match status" value="1"/>
</dbReference>
<dbReference type="EMBL" id="JAAAMQ010000002">
    <property type="protein sequence ID" value="NBA11053.1"/>
    <property type="molecule type" value="Genomic_DNA"/>
</dbReference>
<accession>A0AAJ3DB59</accession>
<sequence>MTPTDPGKMATDYNMANGGGGLGIQGFGNALAFGLDFYQNSGDPAAGPFGALRTTNSSGALNSVPDAMYTKGQNLTSWTTTIKYQLTWNPTGGPGGGPYISASLKDTNGHSWTINTNNAGITLNPPKSFSVGVNAANGQKANDNFASINNLSGTFNTGTTTVKYVDANGNAIKDPTTFVAAVGDIIGISGLSSGAKAGTDDIAFAAPTIRGYTAGSANDVTVSQTDGNNVITIKYKGTVQQEAIVNTNKPELWNGSRTGWGNCVFNASLGSSY</sequence>
<dbReference type="AlphaFoldDB" id="A0AAJ3DB59"/>
<evidence type="ECO:0000313" key="2">
    <source>
        <dbReference type="Proteomes" id="UP000719917"/>
    </source>
</evidence>
<organism evidence="1 2">
    <name type="scientific">Weissella confusa</name>
    <name type="common">Lactobacillus confusus</name>
    <dbReference type="NCBI Taxonomy" id="1583"/>
    <lineage>
        <taxon>Bacteria</taxon>
        <taxon>Bacillati</taxon>
        <taxon>Bacillota</taxon>
        <taxon>Bacilli</taxon>
        <taxon>Lactobacillales</taxon>
        <taxon>Lactobacillaceae</taxon>
        <taxon>Weissella</taxon>
    </lineage>
</organism>
<dbReference type="RefSeq" id="WP_161690377.1">
    <property type="nucleotide sequence ID" value="NZ_JAAAMQ010000002.1"/>
</dbReference>
<dbReference type="Proteomes" id="UP000719917">
    <property type="component" value="Unassembled WGS sequence"/>
</dbReference>